<proteinExistence type="predicted"/>
<gene>
    <name evidence="1" type="ORF">AAHA92_07778</name>
</gene>
<accession>A0ABD1IA34</accession>
<reference evidence="1 2" key="1">
    <citation type="submission" date="2024-06" db="EMBL/GenBank/DDBJ databases">
        <title>A chromosome level genome sequence of Diviner's sage (Salvia divinorum).</title>
        <authorList>
            <person name="Ford S.A."/>
            <person name="Ro D.-K."/>
            <person name="Ness R.W."/>
            <person name="Phillips M.A."/>
        </authorList>
    </citation>
    <scope>NUCLEOTIDE SEQUENCE [LARGE SCALE GENOMIC DNA]</scope>
    <source>
        <strain evidence="1">SAF-2024a</strain>
        <tissue evidence="1">Leaf</tissue>
    </source>
</reference>
<protein>
    <submittedName>
        <fullName evidence="1">Uncharacterized protein</fullName>
    </submittedName>
</protein>
<name>A0ABD1IA34_SALDI</name>
<comment type="caution">
    <text evidence="1">The sequence shown here is derived from an EMBL/GenBank/DDBJ whole genome shotgun (WGS) entry which is preliminary data.</text>
</comment>
<dbReference type="Proteomes" id="UP001567538">
    <property type="component" value="Unassembled WGS sequence"/>
</dbReference>
<dbReference type="AlphaFoldDB" id="A0ABD1IA34"/>
<evidence type="ECO:0000313" key="2">
    <source>
        <dbReference type="Proteomes" id="UP001567538"/>
    </source>
</evidence>
<evidence type="ECO:0000313" key="1">
    <source>
        <dbReference type="EMBL" id="KAL1565579.1"/>
    </source>
</evidence>
<keyword evidence="2" id="KW-1185">Reference proteome</keyword>
<sequence length="106" mass="11572">MEYDIYTASEGREVALGRDARGDAEGAAQAVAVDGLKGTTTDQLGQLAEQLIAGGRNSLSRQVCEVEECRIWSEKPREKRGNSRTHSILRGQQKVLCILARGDLKN</sequence>
<organism evidence="1 2">
    <name type="scientific">Salvia divinorum</name>
    <name type="common">Maria pastora</name>
    <name type="synonym">Diviner's sage</name>
    <dbReference type="NCBI Taxonomy" id="28513"/>
    <lineage>
        <taxon>Eukaryota</taxon>
        <taxon>Viridiplantae</taxon>
        <taxon>Streptophyta</taxon>
        <taxon>Embryophyta</taxon>
        <taxon>Tracheophyta</taxon>
        <taxon>Spermatophyta</taxon>
        <taxon>Magnoliopsida</taxon>
        <taxon>eudicotyledons</taxon>
        <taxon>Gunneridae</taxon>
        <taxon>Pentapetalae</taxon>
        <taxon>asterids</taxon>
        <taxon>lamiids</taxon>
        <taxon>Lamiales</taxon>
        <taxon>Lamiaceae</taxon>
        <taxon>Nepetoideae</taxon>
        <taxon>Mentheae</taxon>
        <taxon>Salviinae</taxon>
        <taxon>Salvia</taxon>
        <taxon>Salvia subgen. Calosphace</taxon>
    </lineage>
</organism>
<dbReference type="EMBL" id="JBEAFC010000003">
    <property type="protein sequence ID" value="KAL1565579.1"/>
    <property type="molecule type" value="Genomic_DNA"/>
</dbReference>